<accession>A0A8X7SF65</accession>
<reference evidence="2 3" key="1">
    <citation type="submission" date="2020-02" db="EMBL/GenBank/DDBJ databases">
        <authorList>
            <person name="Ma Q."/>
            <person name="Huang Y."/>
            <person name="Song X."/>
            <person name="Pei D."/>
        </authorList>
    </citation>
    <scope>NUCLEOTIDE SEQUENCE [LARGE SCALE GENOMIC DNA]</scope>
    <source>
        <strain evidence="2">Sxm20200214</strain>
        <tissue evidence="2">Leaf</tissue>
    </source>
</reference>
<evidence type="ECO:0000313" key="3">
    <source>
        <dbReference type="Proteomes" id="UP000886595"/>
    </source>
</evidence>
<feature type="region of interest" description="Disordered" evidence="1">
    <location>
        <begin position="38"/>
        <end position="58"/>
    </location>
</feature>
<dbReference type="PANTHER" id="PTHR38357">
    <property type="entry name" value="EXPRESSED PROTEIN"/>
    <property type="match status" value="1"/>
</dbReference>
<protein>
    <submittedName>
        <fullName evidence="2">Uncharacterized protein</fullName>
    </submittedName>
</protein>
<comment type="caution">
    <text evidence="2">The sequence shown here is derived from an EMBL/GenBank/DDBJ whole genome shotgun (WGS) entry which is preliminary data.</text>
</comment>
<dbReference type="PANTHER" id="PTHR38357:SF1">
    <property type="entry name" value="EXPRESSED PROTEIN"/>
    <property type="match status" value="1"/>
</dbReference>
<dbReference type="Proteomes" id="UP000886595">
    <property type="component" value="Unassembled WGS sequence"/>
</dbReference>
<evidence type="ECO:0000256" key="1">
    <source>
        <dbReference type="SAM" id="MobiDB-lite"/>
    </source>
</evidence>
<dbReference type="EMBL" id="JAAMPC010000007">
    <property type="protein sequence ID" value="KAG2304902.1"/>
    <property type="molecule type" value="Genomic_DNA"/>
</dbReference>
<dbReference type="OrthoDB" id="1897217at2759"/>
<feature type="compositionally biased region" description="Basic and acidic residues" evidence="1">
    <location>
        <begin position="203"/>
        <end position="239"/>
    </location>
</feature>
<gene>
    <name evidence="2" type="ORF">Bca52824_033553</name>
</gene>
<keyword evidence="3" id="KW-1185">Reference proteome</keyword>
<proteinExistence type="predicted"/>
<organism evidence="2 3">
    <name type="scientific">Brassica carinata</name>
    <name type="common">Ethiopian mustard</name>
    <name type="synonym">Abyssinian cabbage</name>
    <dbReference type="NCBI Taxonomy" id="52824"/>
    <lineage>
        <taxon>Eukaryota</taxon>
        <taxon>Viridiplantae</taxon>
        <taxon>Streptophyta</taxon>
        <taxon>Embryophyta</taxon>
        <taxon>Tracheophyta</taxon>
        <taxon>Spermatophyta</taxon>
        <taxon>Magnoliopsida</taxon>
        <taxon>eudicotyledons</taxon>
        <taxon>Gunneridae</taxon>
        <taxon>Pentapetalae</taxon>
        <taxon>rosids</taxon>
        <taxon>malvids</taxon>
        <taxon>Brassicales</taxon>
        <taxon>Brassicaceae</taxon>
        <taxon>Brassiceae</taxon>
        <taxon>Brassica</taxon>
    </lineage>
</organism>
<sequence>MSFSVVFSHNPYSAVSAAPTLPITTVFTISSSSSSFRPRRRLPSSTNRIFPINQPKPITKNPQTETLAARDTIIDFGKHKGKMLGSLPSSYLRWVSKNLRAGDTEHWAKLADEVLEDGVYKDRVEWEFAEKILHGSDESIKEKKNRGDVNSVSMLLEISERFGWDNEDKIGWSKVNFELLGTSKGGRIPRLGETSRGAMVRRGEVKKKEGEEDGSGWRRRERRERMRQSLGREKEDVDGKTVNWSNQKGVLGRLEQVEKQIEPKIHSPFPGRESLLKKVMNKRRSQ</sequence>
<evidence type="ECO:0000313" key="2">
    <source>
        <dbReference type="EMBL" id="KAG2304902.1"/>
    </source>
</evidence>
<feature type="region of interest" description="Disordered" evidence="1">
    <location>
        <begin position="262"/>
        <end position="286"/>
    </location>
</feature>
<dbReference type="GO" id="GO:0009536">
    <property type="term" value="C:plastid"/>
    <property type="evidence" value="ECO:0007669"/>
    <property type="project" value="TreeGrafter"/>
</dbReference>
<feature type="region of interest" description="Disordered" evidence="1">
    <location>
        <begin position="203"/>
        <end position="244"/>
    </location>
</feature>
<name>A0A8X7SF65_BRACI</name>
<dbReference type="AlphaFoldDB" id="A0A8X7SF65"/>